<dbReference type="Gene3D" id="1.20.5.510">
    <property type="entry name" value="Single helix bin"/>
    <property type="match status" value="1"/>
</dbReference>
<organism evidence="8 9">
    <name type="scientific">Hypholoma sublateritium (strain FD-334 SS-4)</name>
    <dbReference type="NCBI Taxonomy" id="945553"/>
    <lineage>
        <taxon>Eukaryota</taxon>
        <taxon>Fungi</taxon>
        <taxon>Dikarya</taxon>
        <taxon>Basidiomycota</taxon>
        <taxon>Agaricomycotina</taxon>
        <taxon>Agaricomycetes</taxon>
        <taxon>Agaricomycetidae</taxon>
        <taxon>Agaricales</taxon>
        <taxon>Agaricineae</taxon>
        <taxon>Strophariaceae</taxon>
        <taxon>Hypholoma</taxon>
    </lineage>
</organism>
<reference evidence="9" key="1">
    <citation type="submission" date="2014-04" db="EMBL/GenBank/DDBJ databases">
        <title>Evolutionary Origins and Diversification of the Mycorrhizal Mutualists.</title>
        <authorList>
            <consortium name="DOE Joint Genome Institute"/>
            <consortium name="Mycorrhizal Genomics Consortium"/>
            <person name="Kohler A."/>
            <person name="Kuo A."/>
            <person name="Nagy L.G."/>
            <person name="Floudas D."/>
            <person name="Copeland A."/>
            <person name="Barry K.W."/>
            <person name="Cichocki N."/>
            <person name="Veneault-Fourrey C."/>
            <person name="LaButti K."/>
            <person name="Lindquist E.A."/>
            <person name="Lipzen A."/>
            <person name="Lundell T."/>
            <person name="Morin E."/>
            <person name="Murat C."/>
            <person name="Riley R."/>
            <person name="Ohm R."/>
            <person name="Sun H."/>
            <person name="Tunlid A."/>
            <person name="Henrissat B."/>
            <person name="Grigoriev I.V."/>
            <person name="Hibbett D.S."/>
            <person name="Martin F."/>
        </authorList>
    </citation>
    <scope>NUCLEOTIDE SEQUENCE [LARGE SCALE GENOMIC DNA]</scope>
    <source>
        <strain evidence="9">FD-334 SS-4</strain>
    </source>
</reference>
<dbReference type="OMA" id="WINWTIY"/>
<dbReference type="EMBL" id="KN817521">
    <property type="protein sequence ID" value="KJA28493.1"/>
    <property type="molecule type" value="Genomic_DNA"/>
</dbReference>
<evidence type="ECO:0000256" key="7">
    <source>
        <dbReference type="SAM" id="SignalP"/>
    </source>
</evidence>
<name>A0A0D2MWT8_HYPSF</name>
<dbReference type="Proteomes" id="UP000054270">
    <property type="component" value="Unassembled WGS sequence"/>
</dbReference>
<accession>A0A0D2MWT8</accession>
<evidence type="ECO:0000313" key="8">
    <source>
        <dbReference type="EMBL" id="KJA28493.1"/>
    </source>
</evidence>
<dbReference type="PANTHER" id="PTHR15549:SF26">
    <property type="entry name" value="AXIAL BUDDING PATTERN PROTEIN 2-RELATED"/>
    <property type="match status" value="1"/>
</dbReference>
<dbReference type="GO" id="GO:0016020">
    <property type="term" value="C:membrane"/>
    <property type="evidence" value="ECO:0007669"/>
    <property type="project" value="UniProtKB-SubCell"/>
</dbReference>
<evidence type="ECO:0000256" key="5">
    <source>
        <dbReference type="SAM" id="MobiDB-lite"/>
    </source>
</evidence>
<feature type="signal peptide" evidence="7">
    <location>
        <begin position="1"/>
        <end position="18"/>
    </location>
</feature>
<feature type="transmembrane region" description="Helical" evidence="6">
    <location>
        <begin position="186"/>
        <end position="210"/>
    </location>
</feature>
<evidence type="ECO:0000256" key="4">
    <source>
        <dbReference type="ARBA" id="ARBA00023136"/>
    </source>
</evidence>
<feature type="region of interest" description="Disordered" evidence="5">
    <location>
        <begin position="227"/>
        <end position="246"/>
    </location>
</feature>
<protein>
    <submittedName>
        <fullName evidence="8">Uncharacterized protein</fullName>
    </submittedName>
</protein>
<evidence type="ECO:0000256" key="3">
    <source>
        <dbReference type="ARBA" id="ARBA00022989"/>
    </source>
</evidence>
<evidence type="ECO:0000256" key="2">
    <source>
        <dbReference type="ARBA" id="ARBA00022692"/>
    </source>
</evidence>
<evidence type="ECO:0000256" key="1">
    <source>
        <dbReference type="ARBA" id="ARBA00004167"/>
    </source>
</evidence>
<dbReference type="AlphaFoldDB" id="A0A0D2MWT8"/>
<evidence type="ECO:0000313" key="9">
    <source>
        <dbReference type="Proteomes" id="UP000054270"/>
    </source>
</evidence>
<keyword evidence="9" id="KW-1185">Reference proteome</keyword>
<feature type="chain" id="PRO_5002247626" evidence="7">
    <location>
        <begin position="19"/>
        <end position="322"/>
    </location>
</feature>
<sequence length="322" mass="33437">MRPFTTVLLAFLTGSAAAQVDYPTCLSGFSWAFNSLNQSPCQVASALGEACTGLDFPIPNLTSTQNYLGPIPAAANQCRCSSVFYSVLSACAVCQDALVSTWSFYNENCTEVSVSVFPPPIPSGIAVPNYAYLDPTANGVNTFNPQIAQSDVGPDSTAVSQPTGVTSTSASGTTLPTSSKKKSSNAGAIAGGVVGGVVAVLIIVGLILFLRRRKPVKTTEPFDSDKLVAETTPGNISSTIPSTPAPAKYYDPNDPTTYPAEPFVPSLYSSPSPPSQNQSFPHSVVGANHTGTTNYSGMGVIPQQNISYHPGQAGYTGTAEVM</sequence>
<gene>
    <name evidence="8" type="ORF">HYPSUDRAFT_33907</name>
</gene>
<keyword evidence="7" id="KW-0732">Signal</keyword>
<keyword evidence="2 6" id="KW-0812">Transmembrane</keyword>
<dbReference type="PANTHER" id="PTHR15549">
    <property type="entry name" value="PAIRED IMMUNOGLOBULIN-LIKE TYPE 2 RECEPTOR"/>
    <property type="match status" value="1"/>
</dbReference>
<keyword evidence="3 6" id="KW-1133">Transmembrane helix</keyword>
<dbReference type="GO" id="GO:0071944">
    <property type="term" value="C:cell periphery"/>
    <property type="evidence" value="ECO:0007669"/>
    <property type="project" value="UniProtKB-ARBA"/>
</dbReference>
<evidence type="ECO:0000256" key="6">
    <source>
        <dbReference type="SAM" id="Phobius"/>
    </source>
</evidence>
<proteinExistence type="predicted"/>
<feature type="compositionally biased region" description="Polar residues" evidence="5">
    <location>
        <begin position="232"/>
        <end position="242"/>
    </location>
</feature>
<keyword evidence="4 6" id="KW-0472">Membrane</keyword>
<dbReference type="OrthoDB" id="2576311at2759"/>
<comment type="subcellular location">
    <subcellularLocation>
        <location evidence="1">Membrane</location>
        <topology evidence="1">Single-pass membrane protein</topology>
    </subcellularLocation>
</comment>
<feature type="region of interest" description="Disordered" evidence="5">
    <location>
        <begin position="151"/>
        <end position="185"/>
    </location>
</feature>
<dbReference type="STRING" id="945553.A0A0D2MWT8"/>
<dbReference type="InterPro" id="IPR051694">
    <property type="entry name" value="Immunoregulatory_rcpt-like"/>
</dbReference>
<feature type="compositionally biased region" description="Low complexity" evidence="5">
    <location>
        <begin position="163"/>
        <end position="174"/>
    </location>
</feature>